<evidence type="ECO:0000259" key="1">
    <source>
        <dbReference type="Pfam" id="PF01408"/>
    </source>
</evidence>
<dbReference type="PANTHER" id="PTHR43708:SF8">
    <property type="entry name" value="OXIDOREDUCTASE"/>
    <property type="match status" value="1"/>
</dbReference>
<dbReference type="PANTHER" id="PTHR43708">
    <property type="entry name" value="CONSERVED EXPRESSED OXIDOREDUCTASE (EUROFUNG)"/>
    <property type="match status" value="1"/>
</dbReference>
<reference evidence="4" key="1">
    <citation type="submission" date="2017-09" db="EMBL/GenBank/DDBJ databases">
        <title>Depth-based differentiation of microbial function through sediment-hosted aquifers and enrichment of novel symbionts in the deep terrestrial subsurface.</title>
        <authorList>
            <person name="Probst A.J."/>
            <person name="Ladd B."/>
            <person name="Jarett J.K."/>
            <person name="Geller-Mcgrath D.E."/>
            <person name="Sieber C.M.K."/>
            <person name="Emerson J.B."/>
            <person name="Anantharaman K."/>
            <person name="Thomas B.C."/>
            <person name="Malmstrom R."/>
            <person name="Stieglmeier M."/>
            <person name="Klingl A."/>
            <person name="Woyke T."/>
            <person name="Ryan C.M."/>
            <person name="Banfield J.F."/>
        </authorList>
    </citation>
    <scope>NUCLEOTIDE SEQUENCE [LARGE SCALE GENOMIC DNA]</scope>
</reference>
<dbReference type="Gene3D" id="3.30.360.10">
    <property type="entry name" value="Dihydrodipicolinate Reductase, domain 2"/>
    <property type="match status" value="1"/>
</dbReference>
<feature type="domain" description="Gfo/Idh/MocA-like oxidoreductase N-terminal" evidence="1">
    <location>
        <begin position="11"/>
        <end position="131"/>
    </location>
</feature>
<dbReference type="Pfam" id="PF01408">
    <property type="entry name" value="GFO_IDH_MocA"/>
    <property type="match status" value="1"/>
</dbReference>
<dbReference type="SUPFAM" id="SSF55347">
    <property type="entry name" value="Glyceraldehyde-3-phosphate dehydrogenase-like, C-terminal domain"/>
    <property type="match status" value="1"/>
</dbReference>
<evidence type="ECO:0000313" key="4">
    <source>
        <dbReference type="Proteomes" id="UP000229307"/>
    </source>
</evidence>
<dbReference type="InterPro" id="IPR036291">
    <property type="entry name" value="NAD(P)-bd_dom_sf"/>
</dbReference>
<dbReference type="SUPFAM" id="SSF51735">
    <property type="entry name" value="NAD(P)-binding Rossmann-fold domains"/>
    <property type="match status" value="1"/>
</dbReference>
<dbReference type="Proteomes" id="UP000229307">
    <property type="component" value="Unassembled WGS sequence"/>
</dbReference>
<comment type="caution">
    <text evidence="3">The sequence shown here is derived from an EMBL/GenBank/DDBJ whole genome shotgun (WGS) entry which is preliminary data.</text>
</comment>
<evidence type="ECO:0000259" key="2">
    <source>
        <dbReference type="Pfam" id="PF22725"/>
    </source>
</evidence>
<organism evidence="3 4">
    <name type="scientific">Candidatus Desantisbacteria bacterium CG_4_10_14_0_8_um_filter_48_22</name>
    <dbReference type="NCBI Taxonomy" id="1974543"/>
    <lineage>
        <taxon>Bacteria</taxon>
        <taxon>Candidatus Desantisiibacteriota</taxon>
    </lineage>
</organism>
<dbReference type="EMBL" id="PFMR01000140">
    <property type="protein sequence ID" value="PIZ17135.1"/>
    <property type="molecule type" value="Genomic_DNA"/>
</dbReference>
<accession>A0A2M7SC83</accession>
<protein>
    <submittedName>
        <fullName evidence="3">Gfo/Idh/MocA family oxidoreductase</fullName>
    </submittedName>
</protein>
<feature type="domain" description="GFO/IDH/MocA-like oxidoreductase" evidence="2">
    <location>
        <begin position="139"/>
        <end position="257"/>
    </location>
</feature>
<dbReference type="Gene3D" id="3.40.50.720">
    <property type="entry name" value="NAD(P)-binding Rossmann-like Domain"/>
    <property type="match status" value="1"/>
</dbReference>
<dbReference type="InterPro" id="IPR055170">
    <property type="entry name" value="GFO_IDH_MocA-like_dom"/>
</dbReference>
<evidence type="ECO:0000313" key="3">
    <source>
        <dbReference type="EMBL" id="PIZ17135.1"/>
    </source>
</evidence>
<proteinExistence type="predicted"/>
<sequence length="350" mass="39563">MDYLGGNMDKINVGIVGLGRSGWDIHSKLLEKLSDRYRVAAVCDADPLRRNEAERQFKCRSYETLPEFLKDSEVELAIIATPSHLHAANTIEALKAGRNVVCEKPMAGKLSDADLMIKTAKKTGKVLTVFHNRRYFPDFLKVREVINSGKLGRIVEIKMTWNGFGRRWDWQTLRKFGGGTLNNTCPHAIDQALHLFGDKEPEIYCHMEKTVALGDAEDHVKIIFRAKGAPMVDLEVSSACAYAGDSWLIMGTQGGLRGEFTKLQWKYFDPAKLPRRTVSEFPVADRSYNADNIPWQEESWDIDQDRSPGQAGFYVDLYETLKNNAPLAITPESARRVMWVIERCHKIAGI</sequence>
<dbReference type="InterPro" id="IPR000683">
    <property type="entry name" value="Gfo/Idh/MocA-like_OxRdtase_N"/>
</dbReference>
<dbReference type="AlphaFoldDB" id="A0A2M7SC83"/>
<gene>
    <name evidence="3" type="ORF">COY52_05110</name>
</gene>
<dbReference type="Pfam" id="PF22725">
    <property type="entry name" value="GFO_IDH_MocA_C3"/>
    <property type="match status" value="1"/>
</dbReference>
<dbReference type="InterPro" id="IPR051317">
    <property type="entry name" value="Gfo/Idh/MocA_oxidoreduct"/>
</dbReference>
<dbReference type="GO" id="GO:0000166">
    <property type="term" value="F:nucleotide binding"/>
    <property type="evidence" value="ECO:0007669"/>
    <property type="project" value="InterPro"/>
</dbReference>
<name>A0A2M7SC83_9BACT</name>